<proteinExistence type="predicted"/>
<reference evidence="2 3" key="1">
    <citation type="submission" date="2017-01" db="EMBL/GenBank/DDBJ databases">
        <authorList>
            <person name="Mah S.A."/>
            <person name="Swanson W.J."/>
            <person name="Moy G.W."/>
            <person name="Vacquier V.D."/>
        </authorList>
    </citation>
    <scope>NUCLEOTIDE SEQUENCE [LARGE SCALE GENOMIC DNA]</scope>
    <source>
        <strain evidence="2 3">GSMNP</strain>
    </source>
</reference>
<evidence type="ECO:0000313" key="3">
    <source>
        <dbReference type="Proteomes" id="UP000187283"/>
    </source>
</evidence>
<dbReference type="OrthoDB" id="5550920at2759"/>
<keyword evidence="1" id="KW-1133">Transmembrane helix</keyword>
<accession>A0A1R1XGR6</accession>
<protein>
    <submittedName>
        <fullName evidence="2">Uncharacterized protein</fullName>
    </submittedName>
</protein>
<comment type="caution">
    <text evidence="2">The sequence shown here is derived from an EMBL/GenBank/DDBJ whole genome shotgun (WGS) entry which is preliminary data.</text>
</comment>
<feature type="transmembrane region" description="Helical" evidence="1">
    <location>
        <begin position="34"/>
        <end position="55"/>
    </location>
</feature>
<keyword evidence="1" id="KW-0812">Transmembrane</keyword>
<dbReference type="Proteomes" id="UP000187283">
    <property type="component" value="Unassembled WGS sequence"/>
</dbReference>
<keyword evidence="1" id="KW-0472">Membrane</keyword>
<name>A0A1R1XGR6_9FUNG</name>
<keyword evidence="3" id="KW-1185">Reference proteome</keyword>
<sequence>MNYPIPLQNYPPDVVEAARVSIINSTNRRTNLILALYAFLIVSFTTFAYNIYVVIQTIKDRKTRIQFFKHPGTDPYFIVNGIYPKNNFVISMYNQQRPENNYQYNPGSTTQHPQYHQ</sequence>
<gene>
    <name evidence="2" type="ORF">AYI70_g8284</name>
</gene>
<dbReference type="EMBL" id="LSSN01003331">
    <property type="protein sequence ID" value="OMJ13808.1"/>
    <property type="molecule type" value="Genomic_DNA"/>
</dbReference>
<dbReference type="AlphaFoldDB" id="A0A1R1XGR6"/>
<organism evidence="2 3">
    <name type="scientific">Smittium culicis</name>
    <dbReference type="NCBI Taxonomy" id="133412"/>
    <lineage>
        <taxon>Eukaryota</taxon>
        <taxon>Fungi</taxon>
        <taxon>Fungi incertae sedis</taxon>
        <taxon>Zoopagomycota</taxon>
        <taxon>Kickxellomycotina</taxon>
        <taxon>Harpellomycetes</taxon>
        <taxon>Harpellales</taxon>
        <taxon>Legeriomycetaceae</taxon>
        <taxon>Smittium</taxon>
    </lineage>
</organism>
<evidence type="ECO:0000313" key="2">
    <source>
        <dbReference type="EMBL" id="OMJ13808.1"/>
    </source>
</evidence>
<evidence type="ECO:0000256" key="1">
    <source>
        <dbReference type="SAM" id="Phobius"/>
    </source>
</evidence>